<keyword evidence="6 11" id="KW-0418">Kinase</keyword>
<evidence type="ECO:0000256" key="7">
    <source>
        <dbReference type="ARBA" id="ARBA00022840"/>
    </source>
</evidence>
<keyword evidence="12" id="KW-1185">Reference proteome</keyword>
<dbReference type="HOGENOM" id="CLU_602588_0_0_0"/>
<dbReference type="eggNOG" id="COG4585">
    <property type="taxonomic scope" value="Bacteria"/>
</dbReference>
<dbReference type="Gene3D" id="1.20.5.1930">
    <property type="match status" value="1"/>
</dbReference>
<dbReference type="InterPro" id="IPR036890">
    <property type="entry name" value="HATPase_C_sf"/>
</dbReference>
<dbReference type="Proteomes" id="UP000003806">
    <property type="component" value="Chromosome"/>
</dbReference>
<comment type="catalytic activity">
    <reaction evidence="1">
        <text>ATP + protein L-histidine = ADP + protein N-phospho-L-histidine.</text>
        <dbReference type="EC" id="2.7.13.3"/>
    </reaction>
</comment>
<dbReference type="STRING" id="885272.JonanDRAFT_1197"/>
<evidence type="ECO:0000256" key="4">
    <source>
        <dbReference type="ARBA" id="ARBA00022679"/>
    </source>
</evidence>
<feature type="domain" description="Histidine kinase/HSP90-like ATPase" evidence="10">
    <location>
        <begin position="359"/>
        <end position="458"/>
    </location>
</feature>
<keyword evidence="9" id="KW-1133">Transmembrane helix</keyword>
<accession>H0ULS2</accession>
<dbReference type="CDD" id="cd16917">
    <property type="entry name" value="HATPase_UhpB-NarQ-NarX-like"/>
    <property type="match status" value="1"/>
</dbReference>
<keyword evidence="8" id="KW-0902">Two-component regulatory system</keyword>
<keyword evidence="7" id="KW-0067">ATP-binding</keyword>
<dbReference type="PANTHER" id="PTHR24421:SF10">
    <property type="entry name" value="NITRATE_NITRITE SENSOR PROTEIN NARQ"/>
    <property type="match status" value="1"/>
</dbReference>
<dbReference type="GO" id="GO:0046983">
    <property type="term" value="F:protein dimerization activity"/>
    <property type="evidence" value="ECO:0007669"/>
    <property type="project" value="InterPro"/>
</dbReference>
<dbReference type="EMBL" id="CM001376">
    <property type="protein sequence ID" value="EHM13563.1"/>
    <property type="molecule type" value="Genomic_DNA"/>
</dbReference>
<evidence type="ECO:0000256" key="2">
    <source>
        <dbReference type="ARBA" id="ARBA00012438"/>
    </source>
</evidence>
<sequence>MKIRVRRSLPLVLVLSLVIPMIVVVGVTLFSVSAHERAMGRVMESYVLNVAQSAAAKINGIGILPFRANKVMLQMERLNLFSWGSKLPGWVAVLDSGGDVVVSSQENNPPVLSLTRSILLNKALEVHDASGQLYTVAVCPTGRPGMLDTFYVVAAVRWNDLLGPLLRTNRLMISMVFVLAAALFAAGIVLWRWVIAPLSKISEEASRLNWGDEVACETDKQAVYEISQLRYVLCRLSRSACDRISLWKRYSSDMVRVQEDEKESIAREIHDGPVQAVTALGQRIRLAQMDEPNRSEHLKVAEEIAFDTVKELREMCNHLTPPWLDLGLEHALNELAERLSRYLGVTIRVVVHDEKLQPEGVLTFFRILQEAVSNAVKHGGADQIDVRVDRPGDRRTRMIVEDNGKGFAVPADLESLRASGHRGLLNMRDRIRLVNGEMIIRSVPGRSTTLTFFIPDSDGGAETRPQILSETGRIVSCYEGETGAGVPLQLGE</sequence>
<reference evidence="11 12" key="1">
    <citation type="submission" date="2011-11" db="EMBL/GenBank/DDBJ databases">
        <title>The Noncontiguous Finished genome of Jonquetella anthropi DSM 22815.</title>
        <authorList>
            <consortium name="US DOE Joint Genome Institute (JGI-PGF)"/>
            <person name="Lucas S."/>
            <person name="Copeland A."/>
            <person name="Lapidus A."/>
            <person name="Glavina del Rio T."/>
            <person name="Dalin E."/>
            <person name="Tice H."/>
            <person name="Bruce D."/>
            <person name="Goodwin L."/>
            <person name="Pitluck S."/>
            <person name="Peters L."/>
            <person name="Mikhailova N."/>
            <person name="Held B."/>
            <person name="Kyrpides N."/>
            <person name="Mavromatis K."/>
            <person name="Ivanova N."/>
            <person name="Markowitz V."/>
            <person name="Cheng J.-F."/>
            <person name="Hugenholtz P."/>
            <person name="Woyke T."/>
            <person name="Wu D."/>
            <person name="Gronow S."/>
            <person name="Wellnitz S."/>
            <person name="Brambilla E."/>
            <person name="Klenk H.-P."/>
            <person name="Eisen J.A."/>
        </authorList>
    </citation>
    <scope>NUCLEOTIDE SEQUENCE [LARGE SCALE GENOMIC DNA]</scope>
    <source>
        <strain evidence="11 12">DSM 22815</strain>
    </source>
</reference>
<dbReference type="Pfam" id="PF02518">
    <property type="entry name" value="HATPase_c"/>
    <property type="match status" value="1"/>
</dbReference>
<organism evidence="11 12">
    <name type="scientific">Jonquetella anthropi DSM 22815</name>
    <dbReference type="NCBI Taxonomy" id="885272"/>
    <lineage>
        <taxon>Bacteria</taxon>
        <taxon>Thermotogati</taxon>
        <taxon>Synergistota</taxon>
        <taxon>Synergistia</taxon>
        <taxon>Synergistales</taxon>
        <taxon>Dethiosulfovibrionaceae</taxon>
        <taxon>Jonquetella</taxon>
    </lineage>
</organism>
<dbReference type="RefSeq" id="WP_008523166.1">
    <property type="nucleotide sequence ID" value="NZ_CM001376.1"/>
</dbReference>
<proteinExistence type="predicted"/>
<dbReference type="SMART" id="SM00387">
    <property type="entry name" value="HATPase_c"/>
    <property type="match status" value="1"/>
</dbReference>
<dbReference type="Gene3D" id="3.30.565.10">
    <property type="entry name" value="Histidine kinase-like ATPase, C-terminal domain"/>
    <property type="match status" value="1"/>
</dbReference>
<evidence type="ECO:0000256" key="1">
    <source>
        <dbReference type="ARBA" id="ARBA00000085"/>
    </source>
</evidence>
<evidence type="ECO:0000256" key="3">
    <source>
        <dbReference type="ARBA" id="ARBA00022553"/>
    </source>
</evidence>
<dbReference type="GO" id="GO:0016020">
    <property type="term" value="C:membrane"/>
    <property type="evidence" value="ECO:0007669"/>
    <property type="project" value="InterPro"/>
</dbReference>
<protein>
    <recommendedName>
        <fullName evidence="2">histidine kinase</fullName>
        <ecNumber evidence="2">2.7.13.3</ecNumber>
    </recommendedName>
</protein>
<dbReference type="AlphaFoldDB" id="H0ULS2"/>
<evidence type="ECO:0000313" key="11">
    <source>
        <dbReference type="EMBL" id="EHM13563.1"/>
    </source>
</evidence>
<dbReference type="InterPro" id="IPR003594">
    <property type="entry name" value="HATPase_dom"/>
</dbReference>
<dbReference type="InterPro" id="IPR011712">
    <property type="entry name" value="Sig_transdc_His_kin_sub3_dim/P"/>
</dbReference>
<evidence type="ECO:0000256" key="6">
    <source>
        <dbReference type="ARBA" id="ARBA00022777"/>
    </source>
</evidence>
<keyword evidence="3" id="KW-0597">Phosphoprotein</keyword>
<dbReference type="GO" id="GO:0005524">
    <property type="term" value="F:ATP binding"/>
    <property type="evidence" value="ECO:0007669"/>
    <property type="project" value="UniProtKB-KW"/>
</dbReference>
<keyword evidence="5" id="KW-0547">Nucleotide-binding</keyword>
<dbReference type="PANTHER" id="PTHR24421">
    <property type="entry name" value="NITRATE/NITRITE SENSOR PROTEIN NARX-RELATED"/>
    <property type="match status" value="1"/>
</dbReference>
<dbReference type="EC" id="2.7.13.3" evidence="2"/>
<keyword evidence="9" id="KW-0812">Transmembrane</keyword>
<feature type="transmembrane region" description="Helical" evidence="9">
    <location>
        <begin position="46"/>
        <end position="66"/>
    </location>
</feature>
<gene>
    <name evidence="11" type="ORF">JonanDRAFT_1197</name>
</gene>
<dbReference type="Pfam" id="PF07730">
    <property type="entry name" value="HisKA_3"/>
    <property type="match status" value="1"/>
</dbReference>
<evidence type="ECO:0000313" key="12">
    <source>
        <dbReference type="Proteomes" id="UP000003806"/>
    </source>
</evidence>
<dbReference type="GO" id="GO:0000155">
    <property type="term" value="F:phosphorelay sensor kinase activity"/>
    <property type="evidence" value="ECO:0007669"/>
    <property type="project" value="InterPro"/>
</dbReference>
<name>H0ULS2_9BACT</name>
<keyword evidence="9" id="KW-0472">Membrane</keyword>
<evidence type="ECO:0000256" key="9">
    <source>
        <dbReference type="SAM" id="Phobius"/>
    </source>
</evidence>
<evidence type="ECO:0000259" key="10">
    <source>
        <dbReference type="SMART" id="SM00387"/>
    </source>
</evidence>
<dbReference type="SUPFAM" id="SSF55874">
    <property type="entry name" value="ATPase domain of HSP90 chaperone/DNA topoisomerase II/histidine kinase"/>
    <property type="match status" value="1"/>
</dbReference>
<evidence type="ECO:0000256" key="5">
    <source>
        <dbReference type="ARBA" id="ARBA00022741"/>
    </source>
</evidence>
<keyword evidence="4" id="KW-0808">Transferase</keyword>
<dbReference type="InterPro" id="IPR050482">
    <property type="entry name" value="Sensor_HK_TwoCompSys"/>
</dbReference>
<evidence type="ECO:0000256" key="8">
    <source>
        <dbReference type="ARBA" id="ARBA00023012"/>
    </source>
</evidence>
<feature type="transmembrane region" description="Helical" evidence="9">
    <location>
        <begin position="12"/>
        <end position="34"/>
    </location>
</feature>
<feature type="transmembrane region" description="Helical" evidence="9">
    <location>
        <begin position="171"/>
        <end position="194"/>
    </location>
</feature>